<dbReference type="NCBIfam" id="TIGR01378">
    <property type="entry name" value="thi_PPkinase"/>
    <property type="match status" value="1"/>
</dbReference>
<dbReference type="InterPro" id="IPR036371">
    <property type="entry name" value="TPK_B1-bd_sf"/>
</dbReference>
<dbReference type="Pfam" id="PF04265">
    <property type="entry name" value="TPK_B1_binding"/>
    <property type="match status" value="1"/>
</dbReference>
<dbReference type="GO" id="GO:0006772">
    <property type="term" value="P:thiamine metabolic process"/>
    <property type="evidence" value="ECO:0007669"/>
    <property type="project" value="UniProtKB-UniRule"/>
</dbReference>
<protein>
    <recommendedName>
        <fullName evidence="5">Thiamine diphosphokinase</fullName>
        <ecNumber evidence="5">2.7.6.2</ecNumber>
    </recommendedName>
</protein>
<evidence type="ECO:0000256" key="3">
    <source>
        <dbReference type="ARBA" id="ARBA00022777"/>
    </source>
</evidence>
<dbReference type="RefSeq" id="WP_013925465.1">
    <property type="nucleotide sequence ID" value="NC_015702.1"/>
</dbReference>
<sequence>MSNAALIANGEIVDLAWTSMQLRRFSFLAAVDGGLNHCLNMQLVPDLLIGDLDSVLPEALQTYASVPICKFPVLKDDTDLALAVQILLQKGFESITVFGGTGNRLDHTLSNIYLMSRYPLHVKMQSKFESAFFLKENERLQTFSGQTISLIPFNGSVQQVSTKGLLWDLHQQTLDFSFLSQSNSCIGSSVEITFVQGSLLCCLQNPG</sequence>
<dbReference type="GO" id="GO:0004788">
    <property type="term" value="F:thiamine diphosphokinase activity"/>
    <property type="evidence" value="ECO:0007669"/>
    <property type="project" value="UniProtKB-UniRule"/>
</dbReference>
<dbReference type="GO" id="GO:0030975">
    <property type="term" value="F:thiamine binding"/>
    <property type="evidence" value="ECO:0007669"/>
    <property type="project" value="InterPro"/>
</dbReference>
<reference evidence="7 8" key="2">
    <citation type="journal article" date="2011" name="Mol. Biol. Evol.">
        <title>Unity in variety--the pan-genome of the Chlamydiae.</title>
        <authorList>
            <person name="Collingro A."/>
            <person name="Tischler P."/>
            <person name="Weinmaier T."/>
            <person name="Penz T."/>
            <person name="Heinz E."/>
            <person name="Brunham R.C."/>
            <person name="Read T.D."/>
            <person name="Bavoil P.M."/>
            <person name="Sachse K."/>
            <person name="Kahane S."/>
            <person name="Friedman M.G."/>
            <person name="Rattei T."/>
            <person name="Myers G.S."/>
            <person name="Horn M."/>
        </authorList>
    </citation>
    <scope>NUCLEOTIDE SEQUENCE [LARGE SCALE GENOMIC DNA]</scope>
    <source>
        <strain evidence="8">UV7</strain>
    </source>
</reference>
<dbReference type="Proteomes" id="UP000000495">
    <property type="component" value="Chromosome"/>
</dbReference>
<feature type="domain" description="Thiamin pyrophosphokinase thiamin-binding" evidence="6">
    <location>
        <begin position="136"/>
        <end position="200"/>
    </location>
</feature>
<evidence type="ECO:0000256" key="2">
    <source>
        <dbReference type="ARBA" id="ARBA00022741"/>
    </source>
</evidence>
<keyword evidence="4" id="KW-0067">ATP-binding</keyword>
<dbReference type="SUPFAM" id="SSF63862">
    <property type="entry name" value="Thiamin pyrophosphokinase, substrate-binding domain"/>
    <property type="match status" value="1"/>
</dbReference>
<dbReference type="PANTHER" id="PTHR41299">
    <property type="entry name" value="THIAMINE PYROPHOSPHOKINASE"/>
    <property type="match status" value="1"/>
</dbReference>
<keyword evidence="2" id="KW-0547">Nucleotide-binding</keyword>
<dbReference type="OrthoDB" id="21470at2"/>
<evidence type="ECO:0000256" key="4">
    <source>
        <dbReference type="ARBA" id="ARBA00022840"/>
    </source>
</evidence>
<evidence type="ECO:0000313" key="7">
    <source>
        <dbReference type="EMBL" id="CCB87224.1"/>
    </source>
</evidence>
<reference key="1">
    <citation type="journal article" date="2011" name="Mol. Biol. Evol.">
        <title>Unity in variety -- the pan-genome of the Chlamydiae.</title>
        <authorList>
            <person name="Collingro A."/>
            <person name="Tischler P."/>
            <person name="Weinmaier T."/>
            <person name="Penz T."/>
            <person name="Heinz E."/>
            <person name="Brunham R.C."/>
            <person name="Read T.D."/>
            <person name="Bavoil P.M."/>
            <person name="Sachse K."/>
            <person name="Kahane S."/>
            <person name="Friedman M.G."/>
            <person name="Rattei T."/>
            <person name="Myers G.S.A."/>
            <person name="Horn M."/>
        </authorList>
    </citation>
    <scope>NUCLEOTIDE SEQUENCE</scope>
    <source>
        <strain>UV7</strain>
    </source>
</reference>
<dbReference type="AlphaFoldDB" id="F8L1R6"/>
<dbReference type="InterPro" id="IPR007373">
    <property type="entry name" value="Thiamin_PyroPKinase_B1-bd"/>
</dbReference>
<dbReference type="HOGENOM" id="CLU_044237_2_0_0"/>
<dbReference type="CDD" id="cd07995">
    <property type="entry name" value="TPK"/>
    <property type="match status" value="1"/>
</dbReference>
<dbReference type="Gene3D" id="3.40.50.10240">
    <property type="entry name" value="Thiamin pyrophosphokinase, catalytic domain"/>
    <property type="match status" value="1"/>
</dbReference>
<evidence type="ECO:0000313" key="8">
    <source>
        <dbReference type="Proteomes" id="UP000000495"/>
    </source>
</evidence>
<evidence type="ECO:0000256" key="1">
    <source>
        <dbReference type="ARBA" id="ARBA00022679"/>
    </source>
</evidence>
<keyword evidence="3" id="KW-0418">Kinase</keyword>
<dbReference type="InterPro" id="IPR007371">
    <property type="entry name" value="TPK_catalytic"/>
</dbReference>
<evidence type="ECO:0000256" key="5">
    <source>
        <dbReference type="NCBIfam" id="TIGR01378"/>
    </source>
</evidence>
<dbReference type="InterPro" id="IPR053149">
    <property type="entry name" value="TPK"/>
</dbReference>
<keyword evidence="1" id="KW-0808">Transferase</keyword>
<dbReference type="SMART" id="SM00983">
    <property type="entry name" value="TPK_B1_binding"/>
    <property type="match status" value="1"/>
</dbReference>
<dbReference type="GO" id="GO:0016301">
    <property type="term" value="F:kinase activity"/>
    <property type="evidence" value="ECO:0007669"/>
    <property type="project" value="UniProtKB-KW"/>
</dbReference>
<dbReference type="InterPro" id="IPR036759">
    <property type="entry name" value="TPK_catalytic_sf"/>
</dbReference>
<dbReference type="SUPFAM" id="SSF63999">
    <property type="entry name" value="Thiamin pyrophosphokinase, catalytic domain"/>
    <property type="match status" value="1"/>
</dbReference>
<dbReference type="InterPro" id="IPR006282">
    <property type="entry name" value="Thi_PPkinase"/>
</dbReference>
<dbReference type="STRING" id="765952.PUV_22740"/>
<dbReference type="KEGG" id="puv:PUV_22740"/>
<dbReference type="Pfam" id="PF04263">
    <property type="entry name" value="TPK_catalytic"/>
    <property type="match status" value="1"/>
</dbReference>
<proteinExistence type="predicted"/>
<dbReference type="GO" id="GO:0005524">
    <property type="term" value="F:ATP binding"/>
    <property type="evidence" value="ECO:0007669"/>
    <property type="project" value="UniProtKB-KW"/>
</dbReference>
<organism evidence="7 8">
    <name type="scientific">Parachlamydia acanthamoebae (strain UV7)</name>
    <dbReference type="NCBI Taxonomy" id="765952"/>
    <lineage>
        <taxon>Bacteria</taxon>
        <taxon>Pseudomonadati</taxon>
        <taxon>Chlamydiota</taxon>
        <taxon>Chlamydiia</taxon>
        <taxon>Parachlamydiales</taxon>
        <taxon>Parachlamydiaceae</taxon>
        <taxon>Parachlamydia</taxon>
    </lineage>
</organism>
<name>F8L1R6_PARAV</name>
<dbReference type="PANTHER" id="PTHR41299:SF1">
    <property type="entry name" value="THIAMINE PYROPHOSPHOKINASE"/>
    <property type="match status" value="1"/>
</dbReference>
<dbReference type="EMBL" id="FR872580">
    <property type="protein sequence ID" value="CCB87224.1"/>
    <property type="molecule type" value="Genomic_DNA"/>
</dbReference>
<gene>
    <name evidence="7" type="ordered locus">PUV_22740</name>
</gene>
<dbReference type="eggNOG" id="COG1564">
    <property type="taxonomic scope" value="Bacteria"/>
</dbReference>
<evidence type="ECO:0000259" key="6">
    <source>
        <dbReference type="SMART" id="SM00983"/>
    </source>
</evidence>
<keyword evidence="8" id="KW-1185">Reference proteome</keyword>
<dbReference type="GO" id="GO:0009229">
    <property type="term" value="P:thiamine diphosphate biosynthetic process"/>
    <property type="evidence" value="ECO:0007669"/>
    <property type="project" value="InterPro"/>
</dbReference>
<dbReference type="EC" id="2.7.6.2" evidence="5"/>
<accession>F8L1R6</accession>